<dbReference type="InterPro" id="IPR058601">
    <property type="entry name" value="Phage_phiTE_015-like"/>
</dbReference>
<sequence length="94" mass="10937">MDKLADVRAVFEKLYKEQTVFIENTHGYDSQKFALWAGFQLGWQASRESLEVELPDKYTLEYMQDDLSDSECDFFKCNDIKNELLSNGVKIKNG</sequence>
<evidence type="ECO:0000313" key="1">
    <source>
        <dbReference type="EMBL" id="EUD12232.1"/>
    </source>
</evidence>
<gene>
    <name evidence="1" type="ORF">HMPREF1563_1550</name>
</gene>
<dbReference type="EMBL" id="JALD01000028">
    <property type="protein sequence ID" value="EUD12232.1"/>
    <property type="molecule type" value="Genomic_DNA"/>
</dbReference>
<name>A0AAV3M9G5_9GAMM</name>
<dbReference type="RefSeq" id="WP_036960693.1">
    <property type="nucleotide sequence ID" value="NZ_JALD01000028.1"/>
</dbReference>
<comment type="caution">
    <text evidence="1">The sequence shown here is derived from an EMBL/GenBank/DDBJ whole genome shotgun (WGS) entry which is preliminary data.</text>
</comment>
<reference evidence="1 2" key="1">
    <citation type="submission" date="2014-01" db="EMBL/GenBank/DDBJ databases">
        <authorList>
            <person name="Durkin A.S."/>
            <person name="McCorrison J."/>
            <person name="Torralba M."/>
            <person name="Gillis M."/>
            <person name="Haft D.H."/>
            <person name="Methe B."/>
            <person name="Sutton G."/>
            <person name="Nelson K.E."/>
        </authorList>
    </citation>
    <scope>NUCLEOTIDE SEQUENCE [LARGE SCALE GENOMIC DNA]</scope>
    <source>
        <strain evidence="1 2">205/92</strain>
    </source>
</reference>
<accession>A0AAV3M9G5</accession>
<evidence type="ECO:0000313" key="2">
    <source>
        <dbReference type="Proteomes" id="UP000022311"/>
    </source>
</evidence>
<protein>
    <submittedName>
        <fullName evidence="1">Uncharacterized protein</fullName>
    </submittedName>
</protein>
<proteinExistence type="predicted"/>
<dbReference type="Pfam" id="PF26207">
    <property type="entry name" value="Phage_phiTE_015"/>
    <property type="match status" value="1"/>
</dbReference>
<dbReference type="Proteomes" id="UP000022311">
    <property type="component" value="Unassembled WGS sequence"/>
</dbReference>
<organism evidence="1 2">
    <name type="scientific">Providencia alcalifaciens 205/92</name>
    <dbReference type="NCBI Taxonomy" id="1256988"/>
    <lineage>
        <taxon>Bacteria</taxon>
        <taxon>Pseudomonadati</taxon>
        <taxon>Pseudomonadota</taxon>
        <taxon>Gammaproteobacteria</taxon>
        <taxon>Enterobacterales</taxon>
        <taxon>Morganellaceae</taxon>
        <taxon>Providencia</taxon>
    </lineage>
</organism>
<dbReference type="AlphaFoldDB" id="A0AAV3M9G5"/>